<evidence type="ECO:0000313" key="1">
    <source>
        <dbReference type="EMBL" id="ACY24044.1"/>
    </source>
</evidence>
<evidence type="ECO:0000313" key="2">
    <source>
        <dbReference type="Proteomes" id="UP000001219"/>
    </source>
</evidence>
<dbReference type="Proteomes" id="UP000001219">
    <property type="component" value="Plasmid pGBRO01"/>
</dbReference>
<dbReference type="HOGENOM" id="CLU_2058047_0_0_11"/>
<reference evidence="1 2" key="1">
    <citation type="journal article" date="2010" name="Stand. Genomic Sci.">
        <title>Complete genome sequence of Gordonia bronchialis type strain (3410).</title>
        <authorList>
            <person name="Ivanova N."/>
            <person name="Sikorski J."/>
            <person name="Jando M."/>
            <person name="Lapidus A."/>
            <person name="Nolan M."/>
            <person name="Lucas S."/>
            <person name="Del Rio T.G."/>
            <person name="Tice H."/>
            <person name="Copeland A."/>
            <person name="Cheng J.F."/>
            <person name="Chen F."/>
            <person name="Bruce D."/>
            <person name="Goodwin L."/>
            <person name="Pitluck S."/>
            <person name="Mavromatis K."/>
            <person name="Ovchinnikova G."/>
            <person name="Pati A."/>
            <person name="Chen A."/>
            <person name="Palaniappan K."/>
            <person name="Land M."/>
            <person name="Hauser L."/>
            <person name="Chang Y.J."/>
            <person name="Jeffries C.D."/>
            <person name="Chain P."/>
            <person name="Saunders E."/>
            <person name="Han C."/>
            <person name="Detter J.C."/>
            <person name="Brettin T."/>
            <person name="Rohde M."/>
            <person name="Goker M."/>
            <person name="Bristow J."/>
            <person name="Eisen J.A."/>
            <person name="Markowitz V."/>
            <person name="Hugenholtz P."/>
            <person name="Klenk H.P."/>
            <person name="Kyrpides N.C."/>
        </authorList>
    </citation>
    <scope>NUCLEOTIDE SEQUENCE [LARGE SCALE GENOMIC DNA]</scope>
    <source>
        <strain evidence="2">ATCC 25592 / DSM 43247 / BCRC 13721 / JCM 3198 / KCTC 3076 / NBRC 16047 / NCTC 10667</strain>
        <plasmid evidence="2">pGBRO01</plasmid>
    </source>
</reference>
<sequence>MCQNVAMTPPRVCDYCGGALPVAPRGRPRRWCSDACRRAGWVHRHDPRAEVDSTSTIPAQDAITRVLQSPTATTELIDKLTVAIEEGSVSNDVLAALVRAHRASVGTVAGAHQLRPFRR</sequence>
<keyword evidence="2" id="KW-1185">Reference proteome</keyword>
<proteinExistence type="predicted"/>
<protein>
    <submittedName>
        <fullName evidence="1">Uncharacterized protein</fullName>
    </submittedName>
</protein>
<keyword evidence="1" id="KW-0614">Plasmid</keyword>
<dbReference type="AlphaFoldDB" id="D0LFJ5"/>
<gene>
    <name evidence="1" type="ORF">Gbro_4931</name>
</gene>
<organism evidence="1 2">
    <name type="scientific">Gordonia bronchialis (strain ATCC 25592 / DSM 43247 / BCRC 13721 / JCM 3198 / KCTC 3076 / NBRC 16047 / NCTC 10667)</name>
    <name type="common">Rhodococcus bronchialis</name>
    <dbReference type="NCBI Taxonomy" id="526226"/>
    <lineage>
        <taxon>Bacteria</taxon>
        <taxon>Bacillati</taxon>
        <taxon>Actinomycetota</taxon>
        <taxon>Actinomycetes</taxon>
        <taxon>Mycobacteriales</taxon>
        <taxon>Gordoniaceae</taxon>
        <taxon>Gordonia</taxon>
    </lineage>
</organism>
<name>D0LFJ5_GORB4</name>
<accession>D0LFJ5</accession>
<dbReference type="KEGG" id="gbr:Gbro_4931"/>
<geneLocation type="plasmid" evidence="1 2">
    <name>pGBRO01</name>
</geneLocation>
<dbReference type="EMBL" id="CP001803">
    <property type="protein sequence ID" value="ACY24044.1"/>
    <property type="molecule type" value="Genomic_DNA"/>
</dbReference>